<reference evidence="4" key="1">
    <citation type="submission" date="2016-10" db="EMBL/GenBank/DDBJ databases">
        <authorList>
            <person name="Varghese N."/>
            <person name="Submissions S."/>
        </authorList>
    </citation>
    <scope>NUCLEOTIDE SEQUENCE [LARGE SCALE GENOMIC DNA]</scope>
    <source>
        <strain evidence="4">DSM 24729</strain>
    </source>
</reference>
<dbReference type="Gene3D" id="3.40.720.10">
    <property type="entry name" value="Alkaline Phosphatase, subunit A"/>
    <property type="match status" value="1"/>
</dbReference>
<evidence type="ECO:0000313" key="3">
    <source>
        <dbReference type="EMBL" id="SDF24072.1"/>
    </source>
</evidence>
<evidence type="ECO:0000259" key="2">
    <source>
        <dbReference type="Pfam" id="PF00884"/>
    </source>
</evidence>
<name>A0A1G7JGJ5_9FLAO</name>
<dbReference type="Proteomes" id="UP000182114">
    <property type="component" value="Unassembled WGS sequence"/>
</dbReference>
<organism evidence="3 4">
    <name type="scientific">Cellulophaga baltica</name>
    <dbReference type="NCBI Taxonomy" id="76594"/>
    <lineage>
        <taxon>Bacteria</taxon>
        <taxon>Pseudomonadati</taxon>
        <taxon>Bacteroidota</taxon>
        <taxon>Flavobacteriia</taxon>
        <taxon>Flavobacteriales</taxon>
        <taxon>Flavobacteriaceae</taxon>
        <taxon>Cellulophaga</taxon>
    </lineage>
</organism>
<evidence type="ECO:0000256" key="1">
    <source>
        <dbReference type="SAM" id="SignalP"/>
    </source>
</evidence>
<protein>
    <submittedName>
        <fullName evidence="3">Arylsulfatase A</fullName>
    </submittedName>
</protein>
<dbReference type="InterPro" id="IPR052701">
    <property type="entry name" value="GAG_Ulvan_Degrading_Sulfatases"/>
</dbReference>
<keyword evidence="4" id="KW-1185">Reference proteome</keyword>
<dbReference type="SUPFAM" id="SSF53649">
    <property type="entry name" value="Alkaline phosphatase-like"/>
    <property type="match status" value="1"/>
</dbReference>
<dbReference type="PROSITE" id="PS51257">
    <property type="entry name" value="PROKAR_LIPOPROTEIN"/>
    <property type="match status" value="1"/>
</dbReference>
<dbReference type="PANTHER" id="PTHR43751">
    <property type="entry name" value="SULFATASE"/>
    <property type="match status" value="1"/>
</dbReference>
<feature type="domain" description="Sulfatase N-terminal" evidence="2">
    <location>
        <begin position="24"/>
        <end position="300"/>
    </location>
</feature>
<dbReference type="RefSeq" id="WP_074538963.1">
    <property type="nucleotide sequence ID" value="NZ_FNBD01000009.1"/>
</dbReference>
<accession>A0A1G7JGJ5</accession>
<gene>
    <name evidence="3" type="ORF">SAMN04487992_10988</name>
</gene>
<keyword evidence="1" id="KW-0732">Signal</keyword>
<sequence>MNFKSIVLIVILFISSCLTAQDTPNIVWIVSEDNSKHYMKLFNAHGVSTPNIEKLAQNGIQFNRAFSNAAVCSAARSSIITGVYGPKVATHYHRSEQKVTLPENIKMFPEYLREVGYYTTNNAKEDYNIIKYDMVWDDSSNKASWRNRKKGQPFFHVFNIGTTHEGQLHFSEKDVDSIRTKTNIETVFVQPNHPQTKIFKYTNARYLDLISKMDQQVGEVIKQLKDDHLLENTIIFYYGDHGGVLPNSKGYLKETGLHVPLVVYIPEKFKNLSSFKAGTSTNTFVSFVDFSATVLNVAGVKVPKTIDGVPFLGRNVSKHTLQNKETFGYADRFDEKYDMVRSVRIGNLKYIRNFQPFNVDGLMNNYRYKQLAYSEWKLLFDKGQLNEIQASFFKPKAPEEVYDVEKDPFETNNLAHDAAYHKELLKLRKSLNSWIKSMPDLSFFPEHLIIEKAFTNPIAFGTAHKKDISKYLKIANLQLLPFDEAKPKLLKYLDSSDELERYWALISCSSFGLKASELSDKIEALMTSDTLLINRMRAAEFLGITGLKDSSDALTNLLYQSNNEKEALLLLNTIVLQQDYYKNYQFSVQSTLINKAVLKNKLIQERLKYLNHELPY</sequence>
<dbReference type="CDD" id="cd16027">
    <property type="entry name" value="SGSH"/>
    <property type="match status" value="1"/>
</dbReference>
<dbReference type="EMBL" id="FNBD01000009">
    <property type="protein sequence ID" value="SDF24072.1"/>
    <property type="molecule type" value="Genomic_DNA"/>
</dbReference>
<dbReference type="AlphaFoldDB" id="A0A1G7JGJ5"/>
<feature type="chain" id="PRO_5010157994" evidence="1">
    <location>
        <begin position="21"/>
        <end position="616"/>
    </location>
</feature>
<feature type="signal peptide" evidence="1">
    <location>
        <begin position="1"/>
        <end position="20"/>
    </location>
</feature>
<dbReference type="SUPFAM" id="SSF48371">
    <property type="entry name" value="ARM repeat"/>
    <property type="match status" value="1"/>
</dbReference>
<dbReference type="PANTHER" id="PTHR43751:SF1">
    <property type="entry name" value="SULFATASE ATSG-RELATED"/>
    <property type="match status" value="1"/>
</dbReference>
<dbReference type="InterPro" id="IPR017850">
    <property type="entry name" value="Alkaline_phosphatase_core_sf"/>
</dbReference>
<dbReference type="InterPro" id="IPR000917">
    <property type="entry name" value="Sulfatase_N"/>
</dbReference>
<dbReference type="InterPro" id="IPR016024">
    <property type="entry name" value="ARM-type_fold"/>
</dbReference>
<dbReference type="eggNOG" id="COG3119">
    <property type="taxonomic scope" value="Bacteria"/>
</dbReference>
<proteinExistence type="predicted"/>
<dbReference type="Pfam" id="PF00884">
    <property type="entry name" value="Sulfatase"/>
    <property type="match status" value="1"/>
</dbReference>
<evidence type="ECO:0000313" key="4">
    <source>
        <dbReference type="Proteomes" id="UP000182114"/>
    </source>
</evidence>